<name>A0A1L8CIF6_9LACO</name>
<keyword evidence="1" id="KW-0614">Plasmid</keyword>
<evidence type="ECO:0000313" key="2">
    <source>
        <dbReference type="EMBL" id="GAT90960.1"/>
    </source>
</evidence>
<reference evidence="1" key="2">
    <citation type="journal article" date="2020" name="Front">
        <title>Kunkecin A, a New Nisin Variant Bacteriocin Produced by the Fructophilic Lactic Acid Bacterium, Apilactobacillus kunkeei FF30-6 Isolated from Honey bees.</title>
        <authorList>
            <person name="Zendo T."/>
            <person name="Ohashi C."/>
            <person name="Maeno S."/>
            <person name="Piao X."/>
            <person name="Salminen S."/>
            <person name="Sonomoto K."/>
            <person name="Endo A."/>
        </authorList>
    </citation>
    <scope>NUCLEOTIDE SEQUENCE</scope>
    <source>
        <strain evidence="1">FF30-6</strain>
        <plasmid evidence="1">pKUNFF30-6</plasmid>
    </source>
</reference>
<reference evidence="2 3" key="1">
    <citation type="journal article" date="2016" name="Syst. Appl. Microbiol.">
        <title>Genomic characterization of a fructophilic bee symbiont Lactobacillus kunkeei reveals its niche-specific adaptation.</title>
        <authorList>
            <person name="Maeno S."/>
            <person name="Tanizawa Y."/>
            <person name="Kanesaki Y."/>
            <person name="Kubota E."/>
            <person name="Kumar H."/>
            <person name="Dicks L."/>
            <person name="Salminen S."/>
            <person name="Nakagawa J."/>
            <person name="Arita M."/>
            <person name="Endo A."/>
        </authorList>
    </citation>
    <scope>NUCLEOTIDE SEQUENCE [LARGE SCALE GENOMIC DNA]</scope>
    <source>
        <strain evidence="2 3">FF30-6</strain>
    </source>
</reference>
<dbReference type="EMBL" id="BDDX01000012">
    <property type="protein sequence ID" value="GAT90960.1"/>
    <property type="molecule type" value="Genomic_DNA"/>
</dbReference>
<evidence type="ECO:0000313" key="3">
    <source>
        <dbReference type="Proteomes" id="UP000186588"/>
    </source>
</evidence>
<dbReference type="RefSeq" id="WP_094750992.1">
    <property type="nucleotide sequence ID" value="NZ_AP019008.1"/>
</dbReference>
<proteinExistence type="predicted"/>
<dbReference type="Proteomes" id="UP000186588">
    <property type="component" value="Plasmid pKUNFF30-6"/>
</dbReference>
<dbReference type="EMBL" id="AP019008">
    <property type="protein sequence ID" value="BBG67182.1"/>
    <property type="molecule type" value="Genomic_DNA"/>
</dbReference>
<reference evidence="3" key="3">
    <citation type="journal article" date="2020" name="Front. Microbiol.">
        <title>Kunkecin A, a New Nisin Variant Bacteriocin Produced by the Fructophilic Lactic Acid Bacterium, Apilactobacillus kunkeei FF30-6 Isolated from Honey bees.</title>
        <authorList>
            <person name="Zendo T."/>
            <person name="Ohashi C."/>
            <person name="Maeno S."/>
            <person name="Piao X."/>
            <person name="Salminen S."/>
            <person name="Sonomoto K."/>
            <person name="Endo A."/>
        </authorList>
    </citation>
    <scope>NUCLEOTIDE SEQUENCE [LARGE SCALE GENOMIC DNA]</scope>
    <source>
        <strain evidence="3">FF30-6</strain>
        <plasmid evidence="3">pKUNFF30-6</plasmid>
    </source>
</reference>
<protein>
    <submittedName>
        <fullName evidence="2">Uncharacterized protein</fullName>
    </submittedName>
</protein>
<dbReference type="AlphaFoldDB" id="A0A1L8CIF6"/>
<geneLocation type="plasmid" evidence="1 3">
    <name>pKUNFF30-6</name>
</geneLocation>
<accession>A0A1L8CIF6</accession>
<evidence type="ECO:0000313" key="1">
    <source>
        <dbReference type="EMBL" id="BBG67182.1"/>
    </source>
</evidence>
<organism evidence="2 3">
    <name type="scientific">Apilactobacillus kunkeei</name>
    <dbReference type="NCBI Taxonomy" id="148814"/>
    <lineage>
        <taxon>Bacteria</taxon>
        <taxon>Bacillati</taxon>
        <taxon>Bacillota</taxon>
        <taxon>Bacilli</taxon>
        <taxon>Lactobacillales</taxon>
        <taxon>Lactobacillaceae</taxon>
        <taxon>Apilactobacillus</taxon>
    </lineage>
</organism>
<dbReference type="Proteomes" id="UP000186588">
    <property type="component" value="Unassembled WGS sequence"/>
</dbReference>
<sequence length="288" mass="32526">MKNHSKLCKVNIKIIGAMTLLTALLATPIERNVIASASSFHYQIKKSGYVYKNAHIKSIKSHSAKYYFGSHKLIVKKTIVVKRHGKRLIYKYVLASNGRNGWVNTKYVKKVKVKAAKHNKVVNTHKKTVTIPNIKKKTNTKVKPKLKLPHSDGHKKGQYVPNKENIKAELKKLLDPYLTQYGKIYGVTTGKMVEPIVDSNGYGSEFVVTSGNFVNSDKAMAKILFNGLLNGTLMTYLEDHSDVSIVIDHVDLDTSGGSIDARLYLTWYQDMSIQPKFEILNGKRVYHY</sequence>
<gene>
    <name evidence="2" type="ORF">FF306_01080</name>
    <name evidence="1" type="ORF">FF306_p00003</name>
</gene>